<dbReference type="SUPFAM" id="SSF88946">
    <property type="entry name" value="Sigma2 domain of RNA polymerase sigma factors"/>
    <property type="match status" value="1"/>
</dbReference>
<evidence type="ECO:0000259" key="2">
    <source>
        <dbReference type="Pfam" id="PF08281"/>
    </source>
</evidence>
<comment type="caution">
    <text evidence="4">The sequence shown here is derived from an EMBL/GenBank/DDBJ whole genome shotgun (WGS) entry which is preliminary data.</text>
</comment>
<feature type="domain" description="DUF6596" evidence="3">
    <location>
        <begin position="207"/>
        <end position="307"/>
    </location>
</feature>
<dbReference type="PANTHER" id="PTHR47756:SF2">
    <property type="entry name" value="BLL6612 PROTEIN"/>
    <property type="match status" value="1"/>
</dbReference>
<dbReference type="GO" id="GO:0016987">
    <property type="term" value="F:sigma factor activity"/>
    <property type="evidence" value="ECO:0007669"/>
    <property type="project" value="InterPro"/>
</dbReference>
<dbReference type="InterPro" id="IPR046531">
    <property type="entry name" value="DUF6596"/>
</dbReference>
<dbReference type="InterPro" id="IPR013249">
    <property type="entry name" value="RNA_pol_sigma70_r4_t2"/>
</dbReference>
<dbReference type="Gene3D" id="1.10.1740.10">
    <property type="match status" value="1"/>
</dbReference>
<dbReference type="PANTHER" id="PTHR47756">
    <property type="entry name" value="BLL6612 PROTEIN-RELATED"/>
    <property type="match status" value="1"/>
</dbReference>
<dbReference type="GO" id="GO:0003677">
    <property type="term" value="F:DNA binding"/>
    <property type="evidence" value="ECO:0007669"/>
    <property type="project" value="InterPro"/>
</dbReference>
<dbReference type="Gene3D" id="1.10.10.10">
    <property type="entry name" value="Winged helix-like DNA-binding domain superfamily/Winged helix DNA-binding domain"/>
    <property type="match status" value="1"/>
</dbReference>
<accession>A0A7V7FZ91</accession>
<evidence type="ECO:0000259" key="1">
    <source>
        <dbReference type="Pfam" id="PF04542"/>
    </source>
</evidence>
<dbReference type="AlphaFoldDB" id="A0A7V7FZ91"/>
<dbReference type="InterPro" id="IPR011990">
    <property type="entry name" value="TPR-like_helical_dom_sf"/>
</dbReference>
<dbReference type="EMBL" id="VTPY01000004">
    <property type="protein sequence ID" value="KAA0011814.1"/>
    <property type="molecule type" value="Genomic_DNA"/>
</dbReference>
<dbReference type="GO" id="GO:0006352">
    <property type="term" value="P:DNA-templated transcription initiation"/>
    <property type="evidence" value="ECO:0007669"/>
    <property type="project" value="InterPro"/>
</dbReference>
<dbReference type="InterPro" id="IPR013325">
    <property type="entry name" value="RNA_pol_sigma_r2"/>
</dbReference>
<feature type="domain" description="RNA polymerase sigma-70 region 2" evidence="1">
    <location>
        <begin position="40"/>
        <end position="106"/>
    </location>
</feature>
<evidence type="ECO:0000313" key="5">
    <source>
        <dbReference type="Proteomes" id="UP000486760"/>
    </source>
</evidence>
<organism evidence="4 5">
    <name type="scientific">Billgrantia pellis</name>
    <dbReference type="NCBI Taxonomy" id="2606936"/>
    <lineage>
        <taxon>Bacteria</taxon>
        <taxon>Pseudomonadati</taxon>
        <taxon>Pseudomonadota</taxon>
        <taxon>Gammaproteobacteria</taxon>
        <taxon>Oceanospirillales</taxon>
        <taxon>Halomonadaceae</taxon>
        <taxon>Billgrantia</taxon>
    </lineage>
</organism>
<dbReference type="InterPro" id="IPR007627">
    <property type="entry name" value="RNA_pol_sigma70_r2"/>
</dbReference>
<name>A0A7V7FZ91_9GAMM</name>
<reference evidence="4 5" key="1">
    <citation type="submission" date="2019-08" db="EMBL/GenBank/DDBJ databases">
        <title>Bioinformatics analysis of the strain L3 and L5.</title>
        <authorList>
            <person name="Li X."/>
        </authorList>
    </citation>
    <scope>NUCLEOTIDE SEQUENCE [LARGE SCALE GENOMIC DNA]</scope>
    <source>
        <strain evidence="4 5">L5</strain>
    </source>
</reference>
<sequence length="435" mass="49223">MRRWSWPGAFRRYGLGPRSRCGPWIPPIGCDVPNVSLDDLYRREYGRVLASLIRRFGNFELAEDAVQAAFEAAMIQWPAQGWPPNPASWLIATARHKAVDQLRHQQMRERKSDELRQYLAQLLERDPEVEPLDSLRLVFACCHPALARPAQVALTLHTLGGLRTEEIARAFMVPVPTLAQRLVRAKAKIRDAGIPFEVPDEDTLEERLESVLAVIYLIFNEGYAASFGDDWVRTDLCREAIRLGRLLVRLLPAEREARGLLALMLLHDARRDTRTDDNGDIVLLEDQDRSRWDRDGIEEGLAHVVEALRGGSFGPYAVQAAIASLHARAATSEETDWRRIAALYSLLYVMQPTPVVALNRAVAIAMADGLEAGLELLEAIHLPNYHLLSATRADLLRRLGRHDEAAAHYREALKLVTHDAERRFLERRLEEVLES</sequence>
<dbReference type="SUPFAM" id="SSF88659">
    <property type="entry name" value="Sigma3 and sigma4 domains of RNA polymerase sigma factors"/>
    <property type="match status" value="1"/>
</dbReference>
<dbReference type="NCBIfam" id="TIGR02937">
    <property type="entry name" value="sigma70-ECF"/>
    <property type="match status" value="1"/>
</dbReference>
<dbReference type="InterPro" id="IPR014284">
    <property type="entry name" value="RNA_pol_sigma-70_dom"/>
</dbReference>
<evidence type="ECO:0000313" key="4">
    <source>
        <dbReference type="EMBL" id="KAA0011814.1"/>
    </source>
</evidence>
<dbReference type="InterPro" id="IPR036388">
    <property type="entry name" value="WH-like_DNA-bd_sf"/>
</dbReference>
<gene>
    <name evidence="4" type="ORF">F0A17_10915</name>
</gene>
<proteinExistence type="predicted"/>
<dbReference type="InterPro" id="IPR013324">
    <property type="entry name" value="RNA_pol_sigma_r3/r4-like"/>
</dbReference>
<protein>
    <submittedName>
        <fullName evidence="4">RNA polymerase sigma factor</fullName>
    </submittedName>
</protein>
<dbReference type="Pfam" id="PF08281">
    <property type="entry name" value="Sigma70_r4_2"/>
    <property type="match status" value="1"/>
</dbReference>
<dbReference type="Pfam" id="PF04542">
    <property type="entry name" value="Sigma70_r2"/>
    <property type="match status" value="1"/>
</dbReference>
<dbReference type="Proteomes" id="UP000486760">
    <property type="component" value="Unassembled WGS sequence"/>
</dbReference>
<keyword evidence="5" id="KW-1185">Reference proteome</keyword>
<dbReference type="SUPFAM" id="SSF48452">
    <property type="entry name" value="TPR-like"/>
    <property type="match status" value="1"/>
</dbReference>
<feature type="domain" description="RNA polymerase sigma factor 70 region 4 type 2" evidence="2">
    <location>
        <begin position="139"/>
        <end position="189"/>
    </location>
</feature>
<evidence type="ECO:0000259" key="3">
    <source>
        <dbReference type="Pfam" id="PF20239"/>
    </source>
</evidence>
<dbReference type="Pfam" id="PF20239">
    <property type="entry name" value="DUF6596"/>
    <property type="match status" value="1"/>
</dbReference>